<evidence type="ECO:0000259" key="2">
    <source>
        <dbReference type="Pfam" id="PF03520"/>
    </source>
</evidence>
<gene>
    <name evidence="3" type="ORF">OTU49_002703</name>
</gene>
<dbReference type="AlphaFoldDB" id="A0AAW0X8K7"/>
<feature type="non-terminal residue" evidence="3">
    <location>
        <position position="273"/>
    </location>
</feature>
<dbReference type="InterPro" id="IPR013821">
    <property type="entry name" value="K_chnl_volt-dep_KCNQ_C"/>
</dbReference>
<name>A0AAW0X8K7_CHEQU</name>
<comment type="caution">
    <text evidence="3">The sequence shown here is derived from an EMBL/GenBank/DDBJ whole genome shotgun (WGS) entry which is preliminary data.</text>
</comment>
<dbReference type="EMBL" id="JARKIK010000032">
    <property type="protein sequence ID" value="KAK8740818.1"/>
    <property type="molecule type" value="Genomic_DNA"/>
</dbReference>
<organism evidence="3 4">
    <name type="scientific">Cherax quadricarinatus</name>
    <name type="common">Australian red claw crayfish</name>
    <dbReference type="NCBI Taxonomy" id="27406"/>
    <lineage>
        <taxon>Eukaryota</taxon>
        <taxon>Metazoa</taxon>
        <taxon>Ecdysozoa</taxon>
        <taxon>Arthropoda</taxon>
        <taxon>Crustacea</taxon>
        <taxon>Multicrustacea</taxon>
        <taxon>Malacostraca</taxon>
        <taxon>Eumalacostraca</taxon>
        <taxon>Eucarida</taxon>
        <taxon>Decapoda</taxon>
        <taxon>Pleocyemata</taxon>
        <taxon>Astacidea</taxon>
        <taxon>Parastacoidea</taxon>
        <taxon>Parastacidae</taxon>
        <taxon>Cherax</taxon>
    </lineage>
</organism>
<dbReference type="Pfam" id="PF03520">
    <property type="entry name" value="KCNQ_channel"/>
    <property type="match status" value="1"/>
</dbReference>
<keyword evidence="4" id="KW-1185">Reference proteome</keyword>
<feature type="region of interest" description="Disordered" evidence="1">
    <location>
        <begin position="42"/>
        <end position="89"/>
    </location>
</feature>
<feature type="compositionally biased region" description="Low complexity" evidence="1">
    <location>
        <begin position="68"/>
        <end position="88"/>
    </location>
</feature>
<feature type="domain" description="Potassium channel voltage dependent KCNQ C-terminal" evidence="2">
    <location>
        <begin position="2"/>
        <end position="32"/>
    </location>
</feature>
<proteinExistence type="predicted"/>
<accession>A0AAW0X8K7</accession>
<evidence type="ECO:0000313" key="4">
    <source>
        <dbReference type="Proteomes" id="UP001445076"/>
    </source>
</evidence>
<feature type="non-terminal residue" evidence="3">
    <location>
        <position position="1"/>
    </location>
</feature>
<feature type="region of interest" description="Disordered" evidence="1">
    <location>
        <begin position="106"/>
        <end position="135"/>
    </location>
</feature>
<dbReference type="Proteomes" id="UP001445076">
    <property type="component" value="Unassembled WGS sequence"/>
</dbReference>
<evidence type="ECO:0000313" key="3">
    <source>
        <dbReference type="EMBL" id="KAK8740818.1"/>
    </source>
</evidence>
<reference evidence="3 4" key="1">
    <citation type="journal article" date="2024" name="BMC Genomics">
        <title>Genome assembly of redclaw crayfish (Cherax quadricarinatus) provides insights into its immune adaptation and hypoxia tolerance.</title>
        <authorList>
            <person name="Liu Z."/>
            <person name="Zheng J."/>
            <person name="Li H."/>
            <person name="Fang K."/>
            <person name="Wang S."/>
            <person name="He J."/>
            <person name="Zhou D."/>
            <person name="Weng S."/>
            <person name="Chi M."/>
            <person name="Gu Z."/>
            <person name="He J."/>
            <person name="Li F."/>
            <person name="Wang M."/>
        </authorList>
    </citation>
    <scope>NUCLEOTIDE SEQUENCE [LARGE SCALE GENOMIC DNA]</scope>
    <source>
        <strain evidence="3">ZL_2023a</strain>
    </source>
</reference>
<sequence length="273" mass="29994">KISLASRIVKVERQVDDIESKLDQLIDLYMEDRKRLLALPSTLVPNVPPGQPTAGPHPGSPDSCNSGPTTSFAPATSNPPTAPSSSLAVPGAPPTYASVLKPKPILVDKQASEPNTPTNKYFERPMTRGNSDVSQRMKKRVTLSSLPSRHSLEAKEPDLLQVPQVVQIEHVAAPYIDEDCDSSNQDDDNSTIATEYDSLEPATILEENELSTFIIPTISASVAQDGASLQVPPPGILSHSGNLNHHSSYQHYHHLHHLHYHYPRHMHYTRLPH</sequence>
<evidence type="ECO:0000256" key="1">
    <source>
        <dbReference type="SAM" id="MobiDB-lite"/>
    </source>
</evidence>
<protein>
    <recommendedName>
        <fullName evidence="2">Potassium channel voltage dependent KCNQ C-terminal domain-containing protein</fullName>
    </recommendedName>
</protein>